<dbReference type="InterPro" id="IPR036875">
    <property type="entry name" value="Znf_CCHC_sf"/>
</dbReference>
<feature type="compositionally biased region" description="Polar residues" evidence="2">
    <location>
        <begin position="250"/>
        <end position="260"/>
    </location>
</feature>
<keyword evidence="1" id="KW-0862">Zinc</keyword>
<keyword evidence="5" id="KW-1185">Reference proteome</keyword>
<keyword evidence="1" id="KW-0479">Metal-binding</keyword>
<feature type="domain" description="CCHC-type" evidence="3">
    <location>
        <begin position="92"/>
        <end position="107"/>
    </location>
</feature>
<reference evidence="4" key="1">
    <citation type="submission" date="2023-08" db="EMBL/GenBank/DDBJ databases">
        <title>A de novo genome assembly of Solanum verrucosum Schlechtendal, a Mexican diploid species geographically isolated from the other diploid A-genome species in potato relatives.</title>
        <authorList>
            <person name="Hosaka K."/>
        </authorList>
    </citation>
    <scope>NUCLEOTIDE SEQUENCE</scope>
    <source>
        <tissue evidence="4">Young leaves</tissue>
    </source>
</reference>
<dbReference type="PROSITE" id="PS50158">
    <property type="entry name" value="ZF_CCHC"/>
    <property type="match status" value="1"/>
</dbReference>
<protein>
    <recommendedName>
        <fullName evidence="3">CCHC-type domain-containing protein</fullName>
    </recommendedName>
</protein>
<feature type="region of interest" description="Disordered" evidence="2">
    <location>
        <begin position="472"/>
        <end position="491"/>
    </location>
</feature>
<organism evidence="4 5">
    <name type="scientific">Solanum verrucosum</name>
    <dbReference type="NCBI Taxonomy" id="315347"/>
    <lineage>
        <taxon>Eukaryota</taxon>
        <taxon>Viridiplantae</taxon>
        <taxon>Streptophyta</taxon>
        <taxon>Embryophyta</taxon>
        <taxon>Tracheophyta</taxon>
        <taxon>Spermatophyta</taxon>
        <taxon>Magnoliopsida</taxon>
        <taxon>eudicotyledons</taxon>
        <taxon>Gunneridae</taxon>
        <taxon>Pentapetalae</taxon>
        <taxon>asterids</taxon>
        <taxon>lamiids</taxon>
        <taxon>Solanales</taxon>
        <taxon>Solanaceae</taxon>
        <taxon>Solanoideae</taxon>
        <taxon>Solaneae</taxon>
        <taxon>Solanum</taxon>
    </lineage>
</organism>
<dbReference type="InterPro" id="IPR001878">
    <property type="entry name" value="Znf_CCHC"/>
</dbReference>
<proteinExistence type="predicted"/>
<sequence length="502" mass="56687">MFQLNISTKLEGYNINGAYQITISKIAIRNITNISILNFCPYFISKKRSYLDLDNLNYSEFGDSYLDIAKLQKRFDEEICSDFPNDAKVDVCWTCGKTGHKANECRSKTKKKKINLLNIDEETKDVSQSGKYCTCTEAFCTYDSTPHIRVHSDHSKEALFDVIQHINDNEDRTRVVLELKNLLLNTDKPKTRPIIQPFNMKQIMNRSDSHFEPSISYLRHEDSSHEDVDDNIGIDLSNINNDHLAEPLVTNTGNDTSTSAAPGVTGNMRPFRPITPSKRNNNLPKAKMARPFVPLPLTPAKAEPSIRPELTFQNKFTAFADFPRLPCPTQPKLPKLLCPPQPKLINLRPTKPAVQEASSSSVQTKASYVMKAPESFAQAVNPELTKTIPTKAIPKEESFDFIISQTNVDRIQYLCKQIQVKGWVPKQPNAKVQDKAKPSKKLSKAALKQKLKEAMDNLDDYDEDQIMRMIEDAASTESSSEDNGDMCNPKGLALAYMEPNYE</sequence>
<dbReference type="SUPFAM" id="SSF57756">
    <property type="entry name" value="Retrovirus zinc finger-like domains"/>
    <property type="match status" value="1"/>
</dbReference>
<dbReference type="GO" id="GO:0008270">
    <property type="term" value="F:zinc ion binding"/>
    <property type="evidence" value="ECO:0007669"/>
    <property type="project" value="UniProtKB-KW"/>
</dbReference>
<evidence type="ECO:0000313" key="4">
    <source>
        <dbReference type="EMBL" id="WMV49258.1"/>
    </source>
</evidence>
<gene>
    <name evidence="4" type="ORF">MTR67_042643</name>
</gene>
<dbReference type="GO" id="GO:0003676">
    <property type="term" value="F:nucleic acid binding"/>
    <property type="evidence" value="ECO:0007669"/>
    <property type="project" value="InterPro"/>
</dbReference>
<accession>A0AAF0UPS6</accession>
<evidence type="ECO:0000259" key="3">
    <source>
        <dbReference type="PROSITE" id="PS50158"/>
    </source>
</evidence>
<feature type="region of interest" description="Disordered" evidence="2">
    <location>
        <begin position="250"/>
        <end position="284"/>
    </location>
</feature>
<evidence type="ECO:0000313" key="5">
    <source>
        <dbReference type="Proteomes" id="UP001234989"/>
    </source>
</evidence>
<name>A0AAF0UPS6_SOLVR</name>
<dbReference type="Proteomes" id="UP001234989">
    <property type="component" value="Chromosome 10"/>
</dbReference>
<dbReference type="AlphaFoldDB" id="A0AAF0UPS6"/>
<evidence type="ECO:0000256" key="2">
    <source>
        <dbReference type="SAM" id="MobiDB-lite"/>
    </source>
</evidence>
<keyword evidence="1" id="KW-0863">Zinc-finger</keyword>
<dbReference type="SMART" id="SM00343">
    <property type="entry name" value="ZnF_C2HC"/>
    <property type="match status" value="1"/>
</dbReference>
<dbReference type="EMBL" id="CP133621">
    <property type="protein sequence ID" value="WMV49258.1"/>
    <property type="molecule type" value="Genomic_DNA"/>
</dbReference>
<evidence type="ECO:0000256" key="1">
    <source>
        <dbReference type="PROSITE-ProRule" id="PRU00047"/>
    </source>
</evidence>
<dbReference type="Pfam" id="PF00098">
    <property type="entry name" value="zf-CCHC"/>
    <property type="match status" value="1"/>
</dbReference>